<dbReference type="AlphaFoldDB" id="A0A926XU46"/>
<dbReference type="InterPro" id="IPR036097">
    <property type="entry name" value="HisK_dim/P_sf"/>
</dbReference>
<dbReference type="InterPro" id="IPR005467">
    <property type="entry name" value="His_kinase_dom"/>
</dbReference>
<protein>
    <recommendedName>
        <fullName evidence="3">histidine kinase</fullName>
        <ecNumber evidence="3">2.7.13.3</ecNumber>
    </recommendedName>
</protein>
<dbReference type="PRINTS" id="PR00344">
    <property type="entry name" value="BCTRLSENSOR"/>
</dbReference>
<evidence type="ECO:0000256" key="5">
    <source>
        <dbReference type="ARBA" id="ARBA00022679"/>
    </source>
</evidence>
<evidence type="ECO:0000256" key="10">
    <source>
        <dbReference type="ARBA" id="ARBA00023136"/>
    </source>
</evidence>
<evidence type="ECO:0000256" key="4">
    <source>
        <dbReference type="ARBA" id="ARBA00022553"/>
    </source>
</evidence>
<evidence type="ECO:0000256" key="2">
    <source>
        <dbReference type="ARBA" id="ARBA00004370"/>
    </source>
</evidence>
<dbReference type="CDD" id="cd06225">
    <property type="entry name" value="HAMP"/>
    <property type="match status" value="1"/>
</dbReference>
<evidence type="ECO:0000256" key="11">
    <source>
        <dbReference type="SAM" id="Phobius"/>
    </source>
</evidence>
<dbReference type="SMART" id="SM00304">
    <property type="entry name" value="HAMP"/>
    <property type="match status" value="1"/>
</dbReference>
<name>A0A926XU46_9BACT</name>
<dbReference type="InterPro" id="IPR003594">
    <property type="entry name" value="HATPase_dom"/>
</dbReference>
<dbReference type="PROSITE" id="PS50885">
    <property type="entry name" value="HAMP"/>
    <property type="match status" value="1"/>
</dbReference>
<organism evidence="14 15">
    <name type="scientific">Spirosoma profusum</name>
    <dbReference type="NCBI Taxonomy" id="2771354"/>
    <lineage>
        <taxon>Bacteria</taxon>
        <taxon>Pseudomonadati</taxon>
        <taxon>Bacteroidota</taxon>
        <taxon>Cytophagia</taxon>
        <taxon>Cytophagales</taxon>
        <taxon>Cytophagaceae</taxon>
        <taxon>Spirosoma</taxon>
    </lineage>
</organism>
<dbReference type="EMBL" id="JACWZY010000004">
    <property type="protein sequence ID" value="MBD2700418.1"/>
    <property type="molecule type" value="Genomic_DNA"/>
</dbReference>
<keyword evidence="8 11" id="KW-1133">Transmembrane helix</keyword>
<dbReference type="PANTHER" id="PTHR45436:SF5">
    <property type="entry name" value="SENSOR HISTIDINE KINASE TRCS"/>
    <property type="match status" value="1"/>
</dbReference>
<evidence type="ECO:0000256" key="9">
    <source>
        <dbReference type="ARBA" id="ARBA00023012"/>
    </source>
</evidence>
<dbReference type="InterPro" id="IPR003661">
    <property type="entry name" value="HisK_dim/P_dom"/>
</dbReference>
<dbReference type="Pfam" id="PF00512">
    <property type="entry name" value="HisKA"/>
    <property type="match status" value="1"/>
</dbReference>
<dbReference type="InterPro" id="IPR050428">
    <property type="entry name" value="TCS_sensor_his_kinase"/>
</dbReference>
<dbReference type="Proteomes" id="UP000598820">
    <property type="component" value="Unassembled WGS sequence"/>
</dbReference>
<keyword evidence="15" id="KW-1185">Reference proteome</keyword>
<keyword evidence="5" id="KW-0808">Transferase</keyword>
<dbReference type="SMART" id="SM00387">
    <property type="entry name" value="HATPase_c"/>
    <property type="match status" value="1"/>
</dbReference>
<evidence type="ECO:0000256" key="1">
    <source>
        <dbReference type="ARBA" id="ARBA00000085"/>
    </source>
</evidence>
<reference evidence="14" key="1">
    <citation type="submission" date="2020-09" db="EMBL/GenBank/DDBJ databases">
        <authorList>
            <person name="Kim M.K."/>
        </authorList>
    </citation>
    <scope>NUCLEOTIDE SEQUENCE</scope>
    <source>
        <strain evidence="14">BT702</strain>
    </source>
</reference>
<accession>A0A926XU46</accession>
<evidence type="ECO:0000259" key="13">
    <source>
        <dbReference type="PROSITE" id="PS50885"/>
    </source>
</evidence>
<feature type="domain" description="Histidine kinase" evidence="12">
    <location>
        <begin position="239"/>
        <end position="451"/>
    </location>
</feature>
<keyword evidence="6 11" id="KW-0812">Transmembrane</keyword>
<dbReference type="InterPro" id="IPR004358">
    <property type="entry name" value="Sig_transdc_His_kin-like_C"/>
</dbReference>
<evidence type="ECO:0000313" key="14">
    <source>
        <dbReference type="EMBL" id="MBD2700418.1"/>
    </source>
</evidence>
<feature type="transmembrane region" description="Helical" evidence="11">
    <location>
        <begin position="7"/>
        <end position="30"/>
    </location>
</feature>
<dbReference type="SUPFAM" id="SSF158472">
    <property type="entry name" value="HAMP domain-like"/>
    <property type="match status" value="1"/>
</dbReference>
<keyword evidence="10 11" id="KW-0472">Membrane</keyword>
<dbReference type="Gene3D" id="1.10.287.130">
    <property type="match status" value="1"/>
</dbReference>
<dbReference type="GO" id="GO:0000155">
    <property type="term" value="F:phosphorelay sensor kinase activity"/>
    <property type="evidence" value="ECO:0007669"/>
    <property type="project" value="InterPro"/>
</dbReference>
<keyword evidence="9" id="KW-0902">Two-component regulatory system</keyword>
<dbReference type="CDD" id="cd00082">
    <property type="entry name" value="HisKA"/>
    <property type="match status" value="1"/>
</dbReference>
<dbReference type="RefSeq" id="WP_190886274.1">
    <property type="nucleotide sequence ID" value="NZ_JACWZY010000004.1"/>
</dbReference>
<evidence type="ECO:0000256" key="7">
    <source>
        <dbReference type="ARBA" id="ARBA00022777"/>
    </source>
</evidence>
<evidence type="ECO:0000259" key="12">
    <source>
        <dbReference type="PROSITE" id="PS50109"/>
    </source>
</evidence>
<evidence type="ECO:0000313" key="15">
    <source>
        <dbReference type="Proteomes" id="UP000598820"/>
    </source>
</evidence>
<dbReference type="Gene3D" id="3.30.565.10">
    <property type="entry name" value="Histidine kinase-like ATPase, C-terminal domain"/>
    <property type="match status" value="1"/>
</dbReference>
<comment type="caution">
    <text evidence="14">The sequence shown here is derived from an EMBL/GenBank/DDBJ whole genome shotgun (WGS) entry which is preliminary data.</text>
</comment>
<dbReference type="InterPro" id="IPR003660">
    <property type="entry name" value="HAMP_dom"/>
</dbReference>
<dbReference type="GO" id="GO:0005886">
    <property type="term" value="C:plasma membrane"/>
    <property type="evidence" value="ECO:0007669"/>
    <property type="project" value="TreeGrafter"/>
</dbReference>
<dbReference type="EC" id="2.7.13.3" evidence="3"/>
<evidence type="ECO:0000256" key="6">
    <source>
        <dbReference type="ARBA" id="ARBA00022692"/>
    </source>
</evidence>
<evidence type="ECO:0000256" key="3">
    <source>
        <dbReference type="ARBA" id="ARBA00012438"/>
    </source>
</evidence>
<gene>
    <name evidence="14" type="ORF">IC229_07220</name>
</gene>
<dbReference type="InterPro" id="IPR036890">
    <property type="entry name" value="HATPase_C_sf"/>
</dbReference>
<dbReference type="PROSITE" id="PS50109">
    <property type="entry name" value="HIS_KIN"/>
    <property type="match status" value="1"/>
</dbReference>
<dbReference type="SMART" id="SM00388">
    <property type="entry name" value="HisKA"/>
    <property type="match status" value="1"/>
</dbReference>
<dbReference type="PANTHER" id="PTHR45436">
    <property type="entry name" value="SENSOR HISTIDINE KINASE YKOH"/>
    <property type="match status" value="1"/>
</dbReference>
<dbReference type="Gene3D" id="6.10.340.10">
    <property type="match status" value="1"/>
</dbReference>
<feature type="domain" description="HAMP" evidence="13">
    <location>
        <begin position="178"/>
        <end position="231"/>
    </location>
</feature>
<proteinExistence type="predicted"/>
<feature type="transmembrane region" description="Helical" evidence="11">
    <location>
        <begin position="157"/>
        <end position="176"/>
    </location>
</feature>
<comment type="subcellular location">
    <subcellularLocation>
        <location evidence="2">Membrane</location>
    </subcellularLocation>
</comment>
<keyword evidence="4" id="KW-0597">Phosphoprotein</keyword>
<evidence type="ECO:0000256" key="8">
    <source>
        <dbReference type="ARBA" id="ARBA00022989"/>
    </source>
</evidence>
<comment type="catalytic activity">
    <reaction evidence="1">
        <text>ATP + protein L-histidine = ADP + protein N-phospho-L-histidine.</text>
        <dbReference type="EC" id="2.7.13.3"/>
    </reaction>
</comment>
<keyword evidence="7" id="KW-0418">Kinase</keyword>
<dbReference type="SUPFAM" id="SSF55874">
    <property type="entry name" value="ATPase domain of HSP90 chaperone/DNA topoisomerase II/histidine kinase"/>
    <property type="match status" value="1"/>
</dbReference>
<dbReference type="Pfam" id="PF00672">
    <property type="entry name" value="HAMP"/>
    <property type="match status" value="1"/>
</dbReference>
<sequence>MLIRNRITLIFTLLATAIQITLSLLVWYFYSLYRQEEFYSRLLSKARVAGRVLISRRHLHDDFFKNMVRTDLLTIVEEQISIYDDQHNLVFTNRNLKESEYYKEKIPLLDTTSLSEFRSGHLESISLPYRDRGQLFYIFASGYDRIGLAKLGTLQQILLLANLLGFALIVLAGWYFSGRVLKPISQIVDEVEQITATHLHKRVNEGNRRDEIAQLAMTFNQMLFRLEDAFVSQRSFVSHASHELRTPLTNTLGTLETSLRYDQNPTDWRDSMEVAVDELKKVIALTNGLLGLAKVTDGTVSLTTIQVDDCLLNAISQVQTKYPGRNLPLRFKTGEEESFTVKGNATLLTTAFLNVLDNACKYSSEAVSIQLLAKGEQITVNVSDQGRGIAEADAVHILDPLYRGKNVEGVPGYGIGLTVTQKIIDLHQGVIQIVSTLNQGTLVTISLPSQV</sequence>
<dbReference type="SUPFAM" id="SSF47384">
    <property type="entry name" value="Homodimeric domain of signal transducing histidine kinase"/>
    <property type="match status" value="1"/>
</dbReference>
<dbReference type="Pfam" id="PF02518">
    <property type="entry name" value="HATPase_c"/>
    <property type="match status" value="1"/>
</dbReference>